<feature type="transmembrane region" description="Helical" evidence="6">
    <location>
        <begin position="137"/>
        <end position="156"/>
    </location>
</feature>
<sequence>MTTQATTAAKSNSSMRWVRWANLAFMLYVLLVAVSMVSSGFKWSVGEQAKTLFEFASHPVAGLMIGLVATALIQSSSTVTSIIVGLVAGGLPVETAIPMVMGANIGTTVTNTLVSLGHMRCKEEFRRAFASATVHDFFNLLAVAIFLPLEMMFGLLDKISSWLVSPFLGTGNMSMKGFDFMKPLTQPAIDLVKTPLETFGNNIGGALLIVIGISLIFLSITAMGKLMRSLMVGRAKEMLQHAIGRGPLHGIASGTVVTILVQSSSTTTSLMVPLVGTGVLKVRDVYPFTLGANIGTCITALLAATAVSGPNAVFALQIALVHLAFNVLATVVIFGIPFLREIPLKCAEFLSELATKNKAAVAGYLGLVFIAIPGSILAFTA</sequence>
<feature type="transmembrane region" description="Helical" evidence="6">
    <location>
        <begin position="95"/>
        <end position="116"/>
    </location>
</feature>
<evidence type="ECO:0000256" key="4">
    <source>
        <dbReference type="ARBA" id="ARBA00022989"/>
    </source>
</evidence>
<proteinExistence type="predicted"/>
<gene>
    <name evidence="7" type="ORF">CTM90_11240</name>
</gene>
<comment type="subcellular location">
    <subcellularLocation>
        <location evidence="1">Cell membrane</location>
        <topology evidence="1">Multi-pass membrane protein</topology>
    </subcellularLocation>
</comment>
<dbReference type="Pfam" id="PF02690">
    <property type="entry name" value="Na_Pi_cotrans"/>
    <property type="match status" value="2"/>
</dbReference>
<protein>
    <submittedName>
        <fullName evidence="7">Na/Pi cotransporter family protein</fullName>
    </submittedName>
</protein>
<feature type="transmembrane region" description="Helical" evidence="6">
    <location>
        <begin position="314"/>
        <end position="339"/>
    </location>
</feature>
<name>A0ABD6X2A4_PHODM</name>
<evidence type="ECO:0000256" key="1">
    <source>
        <dbReference type="ARBA" id="ARBA00004651"/>
    </source>
</evidence>
<keyword evidence="4 6" id="KW-1133">Transmembrane helix</keyword>
<evidence type="ECO:0000256" key="3">
    <source>
        <dbReference type="ARBA" id="ARBA00022692"/>
    </source>
</evidence>
<comment type="caution">
    <text evidence="7">The sequence shown here is derived from an EMBL/GenBank/DDBJ whole genome shotgun (WGS) entry which is preliminary data.</text>
</comment>
<dbReference type="PANTHER" id="PTHR10010">
    <property type="entry name" value="SOLUTE CARRIER FAMILY 34 SODIUM PHOSPHATE , MEMBER 2-RELATED"/>
    <property type="match status" value="1"/>
</dbReference>
<dbReference type="GO" id="GO:0005886">
    <property type="term" value="C:plasma membrane"/>
    <property type="evidence" value="ECO:0007669"/>
    <property type="project" value="UniProtKB-SubCell"/>
</dbReference>
<dbReference type="GO" id="GO:0005315">
    <property type="term" value="F:phosphate transmembrane transporter activity"/>
    <property type="evidence" value="ECO:0007669"/>
    <property type="project" value="UniProtKB-ARBA"/>
</dbReference>
<feature type="transmembrane region" description="Helical" evidence="6">
    <location>
        <begin position="359"/>
        <end position="379"/>
    </location>
</feature>
<organism evidence="7 8">
    <name type="scientific">Photobacterium damselae</name>
    <dbReference type="NCBI Taxonomy" id="38293"/>
    <lineage>
        <taxon>Bacteria</taxon>
        <taxon>Pseudomonadati</taxon>
        <taxon>Pseudomonadota</taxon>
        <taxon>Gammaproteobacteria</taxon>
        <taxon>Vibrionales</taxon>
        <taxon>Vibrionaceae</taxon>
        <taxon>Photobacterium</taxon>
    </lineage>
</organism>
<dbReference type="RefSeq" id="WP_065172254.1">
    <property type="nucleotide sequence ID" value="NZ_CP018297.1"/>
</dbReference>
<evidence type="ECO:0000256" key="2">
    <source>
        <dbReference type="ARBA" id="ARBA00022475"/>
    </source>
</evidence>
<feature type="transmembrane region" description="Helical" evidence="6">
    <location>
        <begin position="203"/>
        <end position="227"/>
    </location>
</feature>
<accession>A0ABD6X2A4</accession>
<evidence type="ECO:0000256" key="6">
    <source>
        <dbReference type="SAM" id="Phobius"/>
    </source>
</evidence>
<keyword evidence="5 6" id="KW-0472">Membrane</keyword>
<dbReference type="InterPro" id="IPR003841">
    <property type="entry name" value="Na/Pi_transpt"/>
</dbReference>
<feature type="transmembrane region" description="Helical" evidence="6">
    <location>
        <begin position="285"/>
        <end position="307"/>
    </location>
</feature>
<dbReference type="Proteomes" id="UP000241404">
    <property type="component" value="Unassembled WGS sequence"/>
</dbReference>
<dbReference type="AlphaFoldDB" id="A0ABD6X2A4"/>
<evidence type="ECO:0000313" key="7">
    <source>
        <dbReference type="EMBL" id="PSU16648.1"/>
    </source>
</evidence>
<dbReference type="EMBL" id="PYMM01000006">
    <property type="protein sequence ID" value="PSU16648.1"/>
    <property type="molecule type" value="Genomic_DNA"/>
</dbReference>
<evidence type="ECO:0000313" key="8">
    <source>
        <dbReference type="Proteomes" id="UP000241404"/>
    </source>
</evidence>
<dbReference type="GO" id="GO:0098660">
    <property type="term" value="P:inorganic ion transmembrane transport"/>
    <property type="evidence" value="ECO:0007669"/>
    <property type="project" value="UniProtKB-ARBA"/>
</dbReference>
<keyword evidence="2" id="KW-1003">Cell membrane</keyword>
<reference evidence="7 8" key="1">
    <citation type="submission" date="2018-03" db="EMBL/GenBank/DDBJ databases">
        <title>Whole genome sequencing of Histamine producing bacteria.</title>
        <authorList>
            <person name="Butler K."/>
        </authorList>
    </citation>
    <scope>NUCLEOTIDE SEQUENCE [LARGE SCALE GENOMIC DNA]</scope>
    <source>
        <strain evidence="7 8">BT-6</strain>
    </source>
</reference>
<evidence type="ECO:0000256" key="5">
    <source>
        <dbReference type="ARBA" id="ARBA00023136"/>
    </source>
</evidence>
<dbReference type="GeneID" id="93396811"/>
<keyword evidence="3 6" id="KW-0812">Transmembrane</keyword>
<dbReference type="NCBIfam" id="NF037997">
    <property type="entry name" value="Na_Pi_symport"/>
    <property type="match status" value="2"/>
</dbReference>
<feature type="transmembrane region" description="Helical" evidence="6">
    <location>
        <begin position="20"/>
        <end position="41"/>
    </location>
</feature>
<dbReference type="PANTHER" id="PTHR10010:SF46">
    <property type="entry name" value="SODIUM-DEPENDENT PHOSPHATE TRANSPORT PROTEIN 2B"/>
    <property type="match status" value="1"/>
</dbReference>